<sequence>MDRSLSREFRNKNEFAKWVVDDAFTNKVVLLHGDASSYREELLKFAGRWPTSHLKKLDDKYKNNMACQHPTDDLIERISTLRTQLASITNALFSVNAQTKSGKRYSAVLTLQAFVDELQENERLWANLDSSTKFVLALPLRKKPEMRQLLHVVGQDVKTIWGDAVQRVLMIMQRELKDAEMVEGSSALQKSYALARDHVVSQEFRALLKQWSCQKSARRHTLTPVNRNGRVYCQIEESLSKRSNGFKSTRDRPALGRHATETTHELYSTVYPFSFDSTGPTKTEELGARFNCLGVRDNLSPSPTQSETCHGTFSSGVFGANKLELRRYFDYSPSDKC</sequence>
<reference evidence="1 2" key="1">
    <citation type="submission" date="2018-06" db="EMBL/GenBank/DDBJ databases">
        <title>Comparative genomics of downy mildews reveals potential adaptations to biotrophy.</title>
        <authorList>
            <person name="Fletcher K."/>
            <person name="Klosterman S.J."/>
            <person name="Derevnina L."/>
            <person name="Martin F."/>
            <person name="Koike S."/>
            <person name="Reyes Chin-Wo S."/>
            <person name="Mou B."/>
            <person name="Michelmore R."/>
        </authorList>
    </citation>
    <scope>NUCLEOTIDE SEQUENCE [LARGE SCALE GENOMIC DNA]</scope>
    <source>
        <strain evidence="1 2">R14</strain>
    </source>
</reference>
<protein>
    <submittedName>
        <fullName evidence="1">Uncharacterized protein</fullName>
    </submittedName>
</protein>
<proteinExistence type="predicted"/>
<comment type="caution">
    <text evidence="1">The sequence shown here is derived from an EMBL/GenBank/DDBJ whole genome shotgun (WGS) entry which is preliminary data.</text>
</comment>
<keyword evidence="2" id="KW-1185">Reference proteome</keyword>
<dbReference type="VEuPathDB" id="FungiDB:DD237_006643"/>
<accession>A0A3M6VFV1</accession>
<name>A0A3M6VFV1_9STRA</name>
<dbReference type="AlphaFoldDB" id="A0A3M6VFV1"/>
<evidence type="ECO:0000313" key="1">
    <source>
        <dbReference type="EMBL" id="RMX64316.1"/>
    </source>
</evidence>
<gene>
    <name evidence="1" type="ORF">DD238_005549</name>
</gene>
<dbReference type="Proteomes" id="UP000282087">
    <property type="component" value="Unassembled WGS sequence"/>
</dbReference>
<dbReference type="OrthoDB" id="121790at2759"/>
<dbReference type="EMBL" id="QLLG01000321">
    <property type="protein sequence ID" value="RMX64316.1"/>
    <property type="molecule type" value="Genomic_DNA"/>
</dbReference>
<organism evidence="1 2">
    <name type="scientific">Peronospora effusa</name>
    <dbReference type="NCBI Taxonomy" id="542832"/>
    <lineage>
        <taxon>Eukaryota</taxon>
        <taxon>Sar</taxon>
        <taxon>Stramenopiles</taxon>
        <taxon>Oomycota</taxon>
        <taxon>Peronosporomycetes</taxon>
        <taxon>Peronosporales</taxon>
        <taxon>Peronosporaceae</taxon>
        <taxon>Peronospora</taxon>
    </lineage>
</organism>
<evidence type="ECO:0000313" key="2">
    <source>
        <dbReference type="Proteomes" id="UP000282087"/>
    </source>
</evidence>